<proteinExistence type="predicted"/>
<dbReference type="EMBL" id="GBRH01211933">
    <property type="protein sequence ID" value="JAD85962.1"/>
    <property type="molecule type" value="Transcribed_RNA"/>
</dbReference>
<sequence length="32" mass="3619">MPVGNLDGPLGCTFHMTFKRQDLDIDHTLSKM</sequence>
<organism evidence="1">
    <name type="scientific">Arundo donax</name>
    <name type="common">Giant reed</name>
    <name type="synonym">Donax arundinaceus</name>
    <dbReference type="NCBI Taxonomy" id="35708"/>
    <lineage>
        <taxon>Eukaryota</taxon>
        <taxon>Viridiplantae</taxon>
        <taxon>Streptophyta</taxon>
        <taxon>Embryophyta</taxon>
        <taxon>Tracheophyta</taxon>
        <taxon>Spermatophyta</taxon>
        <taxon>Magnoliopsida</taxon>
        <taxon>Liliopsida</taxon>
        <taxon>Poales</taxon>
        <taxon>Poaceae</taxon>
        <taxon>PACMAD clade</taxon>
        <taxon>Arundinoideae</taxon>
        <taxon>Arundineae</taxon>
        <taxon>Arundo</taxon>
    </lineage>
</organism>
<dbReference type="AlphaFoldDB" id="A0A0A9DQC5"/>
<name>A0A0A9DQC5_ARUDO</name>
<reference evidence="1" key="2">
    <citation type="journal article" date="2015" name="Data Brief">
        <title>Shoot transcriptome of the giant reed, Arundo donax.</title>
        <authorList>
            <person name="Barrero R.A."/>
            <person name="Guerrero F.D."/>
            <person name="Moolhuijzen P."/>
            <person name="Goolsby J.A."/>
            <person name="Tidwell J."/>
            <person name="Bellgard S.E."/>
            <person name="Bellgard M.I."/>
        </authorList>
    </citation>
    <scope>NUCLEOTIDE SEQUENCE</scope>
    <source>
        <tissue evidence="1">Shoot tissue taken approximately 20 cm above the soil surface</tissue>
    </source>
</reference>
<accession>A0A0A9DQC5</accession>
<evidence type="ECO:0000313" key="1">
    <source>
        <dbReference type="EMBL" id="JAD85962.1"/>
    </source>
</evidence>
<protein>
    <submittedName>
        <fullName evidence="1">Uncharacterized protein</fullName>
    </submittedName>
</protein>
<reference evidence="1" key="1">
    <citation type="submission" date="2014-09" db="EMBL/GenBank/DDBJ databases">
        <authorList>
            <person name="Magalhaes I.L.F."/>
            <person name="Oliveira U."/>
            <person name="Santos F.R."/>
            <person name="Vidigal T.H.D.A."/>
            <person name="Brescovit A.D."/>
            <person name="Santos A.J."/>
        </authorList>
    </citation>
    <scope>NUCLEOTIDE SEQUENCE</scope>
    <source>
        <tissue evidence="1">Shoot tissue taken approximately 20 cm above the soil surface</tissue>
    </source>
</reference>